<organism evidence="1">
    <name type="scientific">Ditylum brightwellii</name>
    <dbReference type="NCBI Taxonomy" id="49249"/>
    <lineage>
        <taxon>Eukaryota</taxon>
        <taxon>Sar</taxon>
        <taxon>Stramenopiles</taxon>
        <taxon>Ochrophyta</taxon>
        <taxon>Bacillariophyta</taxon>
        <taxon>Mediophyceae</taxon>
        <taxon>Lithodesmiophycidae</taxon>
        <taxon>Lithodesmiales</taxon>
        <taxon>Lithodesmiaceae</taxon>
        <taxon>Ditylum</taxon>
    </lineage>
</organism>
<evidence type="ECO:0000313" key="1">
    <source>
        <dbReference type="EMBL" id="CAE4618816.1"/>
    </source>
</evidence>
<dbReference type="AlphaFoldDB" id="A0A7S4RM00"/>
<reference evidence="1" key="1">
    <citation type="submission" date="2021-01" db="EMBL/GenBank/DDBJ databases">
        <authorList>
            <person name="Corre E."/>
            <person name="Pelletier E."/>
            <person name="Niang G."/>
            <person name="Scheremetjew M."/>
            <person name="Finn R."/>
            <person name="Kale V."/>
            <person name="Holt S."/>
            <person name="Cochrane G."/>
            <person name="Meng A."/>
            <person name="Brown T."/>
            <person name="Cohen L."/>
        </authorList>
    </citation>
    <scope>NUCLEOTIDE SEQUENCE</scope>
    <source>
        <strain evidence="1">GSO104</strain>
    </source>
</reference>
<proteinExistence type="predicted"/>
<protein>
    <submittedName>
        <fullName evidence="1">Uncharacterized protein</fullName>
    </submittedName>
</protein>
<gene>
    <name evidence="1" type="ORF">DBRI00130_LOCUS20998</name>
</gene>
<sequence length="137" mass="15492">MDVCVASPLLYFPTMIPAKSNIHPNPTHSSHFQKIFFHVSIFRFFRGKNHTTTTIAAGTIYLAPQAHFHLYSAPTLCHVTLVSHALDSPYSLFQHQRRTFPSAPLAQYFLQCVSNVSPLFQARKSSTFSAMQHELLT</sequence>
<accession>A0A7S4RM00</accession>
<dbReference type="EMBL" id="HBNS01026680">
    <property type="protein sequence ID" value="CAE4618816.1"/>
    <property type="molecule type" value="Transcribed_RNA"/>
</dbReference>
<name>A0A7S4RM00_9STRA</name>